<reference evidence="2" key="1">
    <citation type="journal article" date="2024" name="Proc. Natl. Acad. Sci. U.S.A.">
        <title>Extraordinary preservation of gene collinearity over three hundred million years revealed in homosporous lycophytes.</title>
        <authorList>
            <person name="Li C."/>
            <person name="Wickell D."/>
            <person name="Kuo L.Y."/>
            <person name="Chen X."/>
            <person name="Nie B."/>
            <person name="Liao X."/>
            <person name="Peng D."/>
            <person name="Ji J."/>
            <person name="Jenkins J."/>
            <person name="Williams M."/>
            <person name="Shu S."/>
            <person name="Plott C."/>
            <person name="Barry K."/>
            <person name="Rajasekar S."/>
            <person name="Grimwood J."/>
            <person name="Han X."/>
            <person name="Sun S."/>
            <person name="Hou Z."/>
            <person name="He W."/>
            <person name="Dai G."/>
            <person name="Sun C."/>
            <person name="Schmutz J."/>
            <person name="Leebens-Mack J.H."/>
            <person name="Li F.W."/>
            <person name="Wang L."/>
        </authorList>
    </citation>
    <scope>NUCLEOTIDE SEQUENCE [LARGE SCALE GENOMIC DNA]</scope>
    <source>
        <strain evidence="2">cv. PW_Plant_1</strain>
    </source>
</reference>
<gene>
    <name evidence="1" type="ORF">O6H91_06G082400</name>
</gene>
<protein>
    <submittedName>
        <fullName evidence="1">Uncharacterized protein</fullName>
    </submittedName>
</protein>
<organism evidence="1 2">
    <name type="scientific">Diphasiastrum complanatum</name>
    <name type="common">Issler's clubmoss</name>
    <name type="synonym">Lycopodium complanatum</name>
    <dbReference type="NCBI Taxonomy" id="34168"/>
    <lineage>
        <taxon>Eukaryota</taxon>
        <taxon>Viridiplantae</taxon>
        <taxon>Streptophyta</taxon>
        <taxon>Embryophyta</taxon>
        <taxon>Tracheophyta</taxon>
        <taxon>Lycopodiopsida</taxon>
        <taxon>Lycopodiales</taxon>
        <taxon>Lycopodiaceae</taxon>
        <taxon>Lycopodioideae</taxon>
        <taxon>Diphasiastrum</taxon>
    </lineage>
</organism>
<accession>A0ACC2DFB2</accession>
<name>A0ACC2DFB2_DIPCM</name>
<dbReference type="Proteomes" id="UP001162992">
    <property type="component" value="Chromosome 6"/>
</dbReference>
<dbReference type="EMBL" id="CM055097">
    <property type="protein sequence ID" value="KAJ7553034.1"/>
    <property type="molecule type" value="Genomic_DNA"/>
</dbReference>
<comment type="caution">
    <text evidence="1">The sequence shown here is derived from an EMBL/GenBank/DDBJ whole genome shotgun (WGS) entry which is preliminary data.</text>
</comment>
<proteinExistence type="predicted"/>
<sequence length="1654" mass="180325">MEATRVDDSAAPPQPALSKSFSVDAADGKEQEQEHEGRIDAAPSSSEDGESFDGDMLLQEAQFEDDGKGGEGFEAGPVRVAIRARISDEADETEEIGDGEGSFGSAESFDSALERMAESSTASNDAFSSPKGSPVGSYSTPGVWSGLEAAQQGALMRLNELNSGVLSLDMSVISSSETAEDFRARVDRIAERNGLSADDAAVRNILELLVPLVQNGSVSANGNGGIRINGGEDFAQGDETLVSRPVAKVTAEDDPLNNSDEDGSIEEEAGEAGRAEIEADEDGADLEGQHVEEQSHVAIPQSAQGLRIACADEIESEGENRSFPESESVLSKTVTDEEKAGAEVEHYLDHNSEKQQLHGNENIPSDILEEIVDLGGEETEQEADLQEGSKEGSESAASEALKLEPQNLKEEDSEPQKPKEEDLQELKQADLEPQKQEERHSEPEHPEEESEHKKTKHEYSEHREAKEGEVEASAKEVVEPAFEERKEETELGKLDTSVSNHFENVSAAQNFEARDGGEEFEGGLQVANEARVAKPEPAEVHDDENQITSETGDQTQISDLAPDRKRSEGGTDETSVLLVEEAKNTFEAASLTDFTSSTKIPVASLEESGPQSEAVVDHRQEEATTPVEIEPHFGKDEEDKAKDVDRESAVSNNAHQSLEVESKISDIGFPETFVKELLDQSVKQDHEPEKQPETIEAGDEPEVDEHVKLQVKDDKFTDSQAIEDPQLKLHDMVLSTKDAHGDSKPIEGERGLIKDNAVDQPIKSVPEEKSDRNLPAVMQSEEGLKNENVLAPVVDEAKAVELLKHAGDRQLENQSIIDSLKSSAVGAAFNNEEDDDEEEESYWNDTEIADDDREDEDDDSLQRSAALAALVRAVDSSTGGTGTPSLGSAGPSLPARPAGLGRSMPSLEPAPRAVQQSSSNGVAASQPSVSVENNQPNGEANDGNAETREKLQAIRVKFLRLAHRLGQTAQNVVVAQVLYRLGLAEQLRGGRSSTRSTAFSFDRASAIAEEQEAAGQEELDFTCTIMLLGKTGVGKSATINSIFDEVKAPTNAFTYATKKVQEITGTVHGIKLRVIDTPGLLPSVADQRQNEKIMASVKRFIKRSPPDIVLYFDRLDMQSRDFGDLPLLRTITDTFGAAIWFNAIVVLTHASSAPPDGPNGVPVSYEMFVAQRSHVVQQAIRQAAGDTRLMNPVSLVENHPACRTNRAGERVLPNGQVWKPQLLLLSFASKILADANSLLKLQESTPGKPFGTRSRVPPLPFLLSSLLQSRAQLKMPEEQIGEEDESDEDVEDEESDDEADYDELPPFRRLSKEEIGELDKEQRRLYFEELEDREKLFQKKQWKEELRRRKEMKKRMATAQRADMPPADELYDEDGAKSAAVPVALPDMALPPTFDSDNPGHRYRYLETASQWLVRPVLETHGWDHDSGYDGLNVEKMLIVGNKVPVSISGQITKDKKEANLTLESAASLKHGVGKVTLAGFDVQTMGKDLSYTLRSETRFSNFKRNKTIAGLAVTMLGDTIAAGMKLEDRLTLGKRLKLVMNGGAITGRGDVAYGGTLEITVRDKDYPISRTLSTLGFSVMDWHGDLAIGGNMQSQVMLGKTMMVARANLNNRGAGQISIRASSSEQFQMALIGIIPIVRALFGNRLFSSSQSN</sequence>
<evidence type="ECO:0000313" key="1">
    <source>
        <dbReference type="EMBL" id="KAJ7553034.1"/>
    </source>
</evidence>
<evidence type="ECO:0000313" key="2">
    <source>
        <dbReference type="Proteomes" id="UP001162992"/>
    </source>
</evidence>
<keyword evidence="2" id="KW-1185">Reference proteome</keyword>